<dbReference type="Pfam" id="PF25989">
    <property type="entry name" value="YknX_C"/>
    <property type="match status" value="1"/>
</dbReference>
<dbReference type="InterPro" id="IPR058636">
    <property type="entry name" value="Beta-barrel_YknX"/>
</dbReference>
<feature type="domain" description="YknX-like beta-barrel" evidence="6">
    <location>
        <begin position="225"/>
        <end position="300"/>
    </location>
</feature>
<dbReference type="InterPro" id="IPR050465">
    <property type="entry name" value="UPF0194_transport"/>
</dbReference>
<dbReference type="InterPro" id="IPR058637">
    <property type="entry name" value="YknX-like_C"/>
</dbReference>
<dbReference type="PANTHER" id="PTHR32347">
    <property type="entry name" value="EFFLUX SYSTEM COMPONENT YKNX-RELATED"/>
    <property type="match status" value="1"/>
</dbReference>
<keyword evidence="8" id="KW-1185">Reference proteome</keyword>
<dbReference type="GO" id="GO:0030313">
    <property type="term" value="C:cell envelope"/>
    <property type="evidence" value="ECO:0007669"/>
    <property type="project" value="UniProtKB-SubCell"/>
</dbReference>
<evidence type="ECO:0000256" key="4">
    <source>
        <dbReference type="SAM" id="MobiDB-lite"/>
    </source>
</evidence>
<evidence type="ECO:0000256" key="2">
    <source>
        <dbReference type="ARBA" id="ARBA00009477"/>
    </source>
</evidence>
<keyword evidence="3" id="KW-0175">Coiled coil</keyword>
<comment type="caution">
    <text evidence="7">The sequence shown here is derived from an EMBL/GenBank/DDBJ whole genome shotgun (WGS) entry which is preliminary data.</text>
</comment>
<comment type="subcellular location">
    <subcellularLocation>
        <location evidence="1">Cell envelope</location>
    </subcellularLocation>
</comment>
<dbReference type="GO" id="GO:0016020">
    <property type="term" value="C:membrane"/>
    <property type="evidence" value="ECO:0007669"/>
    <property type="project" value="InterPro"/>
</dbReference>
<dbReference type="NCBIfam" id="TIGR01730">
    <property type="entry name" value="RND_mfp"/>
    <property type="match status" value="1"/>
</dbReference>
<evidence type="ECO:0000259" key="6">
    <source>
        <dbReference type="Pfam" id="PF25990"/>
    </source>
</evidence>
<dbReference type="Gene3D" id="2.40.30.170">
    <property type="match status" value="1"/>
</dbReference>
<feature type="domain" description="YknX-like C-terminal permuted SH3-like" evidence="5">
    <location>
        <begin position="309"/>
        <end position="376"/>
    </location>
</feature>
<dbReference type="Gene3D" id="2.40.50.100">
    <property type="match status" value="1"/>
</dbReference>
<dbReference type="Pfam" id="PF25990">
    <property type="entry name" value="Beta-barrel_YknX"/>
    <property type="match status" value="1"/>
</dbReference>
<evidence type="ECO:0000259" key="5">
    <source>
        <dbReference type="Pfam" id="PF25989"/>
    </source>
</evidence>
<comment type="similarity">
    <text evidence="2">Belongs to the membrane fusion protein (MFP) (TC 8.A.1) family.</text>
</comment>
<evidence type="ECO:0000256" key="1">
    <source>
        <dbReference type="ARBA" id="ARBA00004196"/>
    </source>
</evidence>
<dbReference type="GO" id="GO:0022857">
    <property type="term" value="F:transmembrane transporter activity"/>
    <property type="evidence" value="ECO:0007669"/>
    <property type="project" value="InterPro"/>
</dbReference>
<feature type="compositionally biased region" description="Polar residues" evidence="4">
    <location>
        <begin position="124"/>
        <end position="143"/>
    </location>
</feature>
<accession>A0A4R7KAG3</accession>
<dbReference type="PANTHER" id="PTHR32347:SF14">
    <property type="entry name" value="EFFLUX SYSTEM COMPONENT YKNX-RELATED"/>
    <property type="match status" value="1"/>
</dbReference>
<name>A0A4R7KAG3_9CLOT</name>
<evidence type="ECO:0000256" key="3">
    <source>
        <dbReference type="ARBA" id="ARBA00023054"/>
    </source>
</evidence>
<evidence type="ECO:0000313" key="8">
    <source>
        <dbReference type="Proteomes" id="UP000295325"/>
    </source>
</evidence>
<dbReference type="InterPro" id="IPR006143">
    <property type="entry name" value="RND_pump_MFP"/>
</dbReference>
<dbReference type="RefSeq" id="WP_133628695.1">
    <property type="nucleotide sequence ID" value="NZ_SOAZ01000018.1"/>
</dbReference>
<gene>
    <name evidence="7" type="ORF">EDD71_11849</name>
</gene>
<reference evidence="7 8" key="1">
    <citation type="submission" date="2019-03" db="EMBL/GenBank/DDBJ databases">
        <title>Genomic Encyclopedia of Type Strains, Phase IV (KMG-IV): sequencing the most valuable type-strain genomes for metagenomic binning, comparative biology and taxonomic classification.</title>
        <authorList>
            <person name="Goeker M."/>
        </authorList>
    </citation>
    <scope>NUCLEOTIDE SEQUENCE [LARGE SCALE GENOMIC DNA]</scope>
    <source>
        <strain evidence="7 8">DSM 24455</strain>
    </source>
</reference>
<organism evidence="7 8">
    <name type="scientific">Fonticella tunisiensis</name>
    <dbReference type="NCBI Taxonomy" id="1096341"/>
    <lineage>
        <taxon>Bacteria</taxon>
        <taxon>Bacillati</taxon>
        <taxon>Bacillota</taxon>
        <taxon>Clostridia</taxon>
        <taxon>Eubacteriales</taxon>
        <taxon>Clostridiaceae</taxon>
        <taxon>Fonticella</taxon>
    </lineage>
</organism>
<dbReference type="Proteomes" id="UP000295325">
    <property type="component" value="Unassembled WGS sequence"/>
</dbReference>
<protein>
    <submittedName>
        <fullName evidence="7">HlyD family secretion protein</fullName>
    </submittedName>
</protein>
<dbReference type="OrthoDB" id="11589at2"/>
<sequence length="383" mass="41376">MKRRWLAIILIVVLVLSGIIFGVVRRRNGALQVKTSTVSKGDIVVYYSTSGTVEAKNSREYYVQTPSKVLKLNVVVGDTVKKGDIIAELDVQDLSTQLKIAQKNYENAKIQLDALKTAKDELSKNSQRPQAQVQIPQASQITKEGQAAQGGQTGQMSLDDQIKMQENAVEIARLNVKSIEDSINKQQRYIKADADGIISTLNLKEGATANVGVPAAVVSDTSSLVVNLNINQYDVSNLKEGQEAFIKFGGKTFKGVVSRINPIATKSVSATGSETVVKVTVDISNNDGTLKSGYDVDVDIKTGEKSGIIKIPAEAVITDKNDNESVYVIENGVARKKKVKIGLASDVETEIIEGLKEGDKVILNPSSNITDGTKVIEKGEEQQ</sequence>
<feature type="region of interest" description="Disordered" evidence="4">
    <location>
        <begin position="121"/>
        <end position="154"/>
    </location>
</feature>
<dbReference type="SUPFAM" id="SSF111369">
    <property type="entry name" value="HlyD-like secretion proteins"/>
    <property type="match status" value="1"/>
</dbReference>
<proteinExistence type="inferred from homology"/>
<dbReference type="Gene3D" id="2.40.420.20">
    <property type="match status" value="1"/>
</dbReference>
<dbReference type="EMBL" id="SOAZ01000018">
    <property type="protein sequence ID" value="TDT51365.1"/>
    <property type="molecule type" value="Genomic_DNA"/>
</dbReference>
<dbReference type="AlphaFoldDB" id="A0A4R7KAG3"/>
<evidence type="ECO:0000313" key="7">
    <source>
        <dbReference type="EMBL" id="TDT51365.1"/>
    </source>
</evidence>